<feature type="region of interest" description="Disordered" evidence="2">
    <location>
        <begin position="15"/>
        <end position="36"/>
    </location>
</feature>
<keyword evidence="1" id="KW-0175">Coiled coil</keyword>
<evidence type="ECO:0000256" key="2">
    <source>
        <dbReference type="SAM" id="MobiDB-lite"/>
    </source>
</evidence>
<gene>
    <name evidence="3" type="ORF">X943_003351</name>
</gene>
<accession>A0AAD9LEJ7</accession>
<evidence type="ECO:0000256" key="1">
    <source>
        <dbReference type="SAM" id="Coils"/>
    </source>
</evidence>
<organism evidence="3 4">
    <name type="scientific">Babesia divergens</name>
    <dbReference type="NCBI Taxonomy" id="32595"/>
    <lineage>
        <taxon>Eukaryota</taxon>
        <taxon>Sar</taxon>
        <taxon>Alveolata</taxon>
        <taxon>Apicomplexa</taxon>
        <taxon>Aconoidasida</taxon>
        <taxon>Piroplasmida</taxon>
        <taxon>Babesiidae</taxon>
        <taxon>Babesia</taxon>
    </lineage>
</organism>
<feature type="coiled-coil region" evidence="1">
    <location>
        <begin position="80"/>
        <end position="145"/>
    </location>
</feature>
<feature type="compositionally biased region" description="Polar residues" evidence="2">
    <location>
        <begin position="550"/>
        <end position="565"/>
    </location>
</feature>
<reference evidence="3" key="2">
    <citation type="submission" date="2021-05" db="EMBL/GenBank/DDBJ databases">
        <authorList>
            <person name="Pain A."/>
        </authorList>
    </citation>
    <scope>NUCLEOTIDE SEQUENCE</scope>
    <source>
        <strain evidence="3">1802A</strain>
    </source>
</reference>
<name>A0AAD9LEJ7_BABDI</name>
<feature type="region of interest" description="Disordered" evidence="2">
    <location>
        <begin position="546"/>
        <end position="565"/>
    </location>
</feature>
<protein>
    <submittedName>
        <fullName evidence="3">Uncharacterized protein</fullName>
    </submittedName>
</protein>
<sequence length="584" mass="69210">MTTNYGYPVDNREMLFDDDVRPDGPRNTQYQTEPRENDVTLPQRYTQNKNNGVTFQEDIECVCGARQHMQRLQHEIRRRYKQVEHDHTRIRQRYDELKKKERYLTDTERELALREEEMKSYKTYLQDKQHSISQLQAQNDATQRALLQRLDECAALEEECRRRLSEYESGLGDMGKKEVMLNETARNLNARKDEIERLEHKLLLETERLKDLRDQCATAREQISQELKQHRRRVDEELEQLEVQKKKISDMESNLLDEKSAFEDYIRAKKRELEVRLREITESNDTNDAIANELKKREEVLNRELQRLQAERDEIKAARDKIKAEWDKVNEALDEIRAAKTELKGIKRACHKQKRILDEEFEHQSRQLNLSHAEPPFPYPQSPISIANYRDIKQAEVELQTRAKHVELAAEELRAKHLELSEYAAQLKQRERALKEGELKLEQLQDALDRREKELEELQEELMNTHTQTHQHEAQMQEYREQMALLAIERNSLEGQKVQFEKQKLAKEAELNATRQRLERKEQELDAKAARYRGIRDAQQLESRLESMRNAKTTSSKVSNRTFTIPTKPAATLHSSSLDHVALE</sequence>
<feature type="coiled-coil region" evidence="1">
    <location>
        <begin position="291"/>
        <end position="349"/>
    </location>
</feature>
<proteinExistence type="predicted"/>
<dbReference type="Proteomes" id="UP001195914">
    <property type="component" value="Unassembled WGS sequence"/>
</dbReference>
<dbReference type="AlphaFoldDB" id="A0AAD9LEJ7"/>
<feature type="coiled-coil region" evidence="1">
    <location>
        <begin position="181"/>
        <end position="258"/>
    </location>
</feature>
<evidence type="ECO:0000313" key="3">
    <source>
        <dbReference type="EMBL" id="KAK1933366.1"/>
    </source>
</evidence>
<keyword evidence="4" id="KW-1185">Reference proteome</keyword>
<feature type="coiled-coil region" evidence="1">
    <location>
        <begin position="396"/>
        <end position="538"/>
    </location>
</feature>
<feature type="compositionally biased region" description="Basic and acidic residues" evidence="2">
    <location>
        <begin position="15"/>
        <end position="24"/>
    </location>
</feature>
<reference evidence="3" key="1">
    <citation type="journal article" date="2014" name="Nucleic Acids Res.">
        <title>The evolutionary dynamics of variant antigen genes in Babesia reveal a history of genomic innovation underlying host-parasite interaction.</title>
        <authorList>
            <person name="Jackson A.P."/>
            <person name="Otto T.D."/>
            <person name="Darby A."/>
            <person name="Ramaprasad A."/>
            <person name="Xia D."/>
            <person name="Echaide I.E."/>
            <person name="Farber M."/>
            <person name="Gahlot S."/>
            <person name="Gamble J."/>
            <person name="Gupta D."/>
            <person name="Gupta Y."/>
            <person name="Jackson L."/>
            <person name="Malandrin L."/>
            <person name="Malas T.B."/>
            <person name="Moussa E."/>
            <person name="Nair M."/>
            <person name="Reid A.J."/>
            <person name="Sanders M."/>
            <person name="Sharma J."/>
            <person name="Tracey A."/>
            <person name="Quail M.A."/>
            <person name="Weir W."/>
            <person name="Wastling J.M."/>
            <person name="Hall N."/>
            <person name="Willadsen P."/>
            <person name="Lingelbach K."/>
            <person name="Shiels B."/>
            <person name="Tait A."/>
            <person name="Berriman M."/>
            <person name="Allred D.R."/>
            <person name="Pain A."/>
        </authorList>
    </citation>
    <scope>NUCLEOTIDE SEQUENCE</scope>
    <source>
        <strain evidence="3">1802A</strain>
    </source>
</reference>
<evidence type="ECO:0000313" key="4">
    <source>
        <dbReference type="Proteomes" id="UP001195914"/>
    </source>
</evidence>
<dbReference type="EMBL" id="JAHBMH010000073">
    <property type="protein sequence ID" value="KAK1933366.1"/>
    <property type="molecule type" value="Genomic_DNA"/>
</dbReference>
<comment type="caution">
    <text evidence="3">The sequence shown here is derived from an EMBL/GenBank/DDBJ whole genome shotgun (WGS) entry which is preliminary data.</text>
</comment>